<name>A0A8B6D739_MYTGA</name>
<gene>
    <name evidence="3" type="ORF">MGAL_10B003433</name>
</gene>
<keyword evidence="1" id="KW-0175">Coiled coil</keyword>
<feature type="coiled-coil region" evidence="1">
    <location>
        <begin position="22"/>
        <end position="74"/>
    </location>
</feature>
<feature type="chain" id="PRO_5032663004" evidence="2">
    <location>
        <begin position="21"/>
        <end position="128"/>
    </location>
</feature>
<dbReference type="AlphaFoldDB" id="A0A8B6D739"/>
<dbReference type="EMBL" id="UYJE01002871">
    <property type="protein sequence ID" value="VDI14461.1"/>
    <property type="molecule type" value="Genomic_DNA"/>
</dbReference>
<evidence type="ECO:0000256" key="1">
    <source>
        <dbReference type="SAM" id="Coils"/>
    </source>
</evidence>
<dbReference type="Proteomes" id="UP000596742">
    <property type="component" value="Unassembled WGS sequence"/>
</dbReference>
<keyword evidence="2" id="KW-0732">Signal</keyword>
<evidence type="ECO:0000313" key="3">
    <source>
        <dbReference type="EMBL" id="VDI14461.1"/>
    </source>
</evidence>
<dbReference type="Gene3D" id="3.90.20.10">
    <property type="match status" value="1"/>
</dbReference>
<reference evidence="3" key="1">
    <citation type="submission" date="2018-11" db="EMBL/GenBank/DDBJ databases">
        <authorList>
            <person name="Alioto T."/>
            <person name="Alioto T."/>
        </authorList>
    </citation>
    <scope>NUCLEOTIDE SEQUENCE</scope>
</reference>
<evidence type="ECO:0000256" key="2">
    <source>
        <dbReference type="SAM" id="SignalP"/>
    </source>
</evidence>
<comment type="caution">
    <text evidence="3">The sequence shown here is derived from an EMBL/GenBank/DDBJ whole genome shotgun (WGS) entry which is preliminary data.</text>
</comment>
<sequence>MSCRMSLVVFLLLFVTYSNASLEELETRMNRKFLDMERLLRDQNKRIQKLEHTVASQKMEINELNSELANVKMQNSDKIELKGFREQLNRKVDPKVHNNLVHLVKNKRLLEGIQPSPVPIHITAFTHT</sequence>
<proteinExistence type="predicted"/>
<feature type="signal peptide" evidence="2">
    <location>
        <begin position="1"/>
        <end position="20"/>
    </location>
</feature>
<protein>
    <submittedName>
        <fullName evidence="3">Uncharacterized protein</fullName>
    </submittedName>
</protein>
<keyword evidence="4" id="KW-1185">Reference proteome</keyword>
<accession>A0A8B6D739</accession>
<organism evidence="3 4">
    <name type="scientific">Mytilus galloprovincialis</name>
    <name type="common">Mediterranean mussel</name>
    <dbReference type="NCBI Taxonomy" id="29158"/>
    <lineage>
        <taxon>Eukaryota</taxon>
        <taxon>Metazoa</taxon>
        <taxon>Spiralia</taxon>
        <taxon>Lophotrochozoa</taxon>
        <taxon>Mollusca</taxon>
        <taxon>Bivalvia</taxon>
        <taxon>Autobranchia</taxon>
        <taxon>Pteriomorphia</taxon>
        <taxon>Mytilida</taxon>
        <taxon>Mytiloidea</taxon>
        <taxon>Mytilidae</taxon>
        <taxon>Mytilinae</taxon>
        <taxon>Mytilus</taxon>
    </lineage>
</organism>
<evidence type="ECO:0000313" key="4">
    <source>
        <dbReference type="Proteomes" id="UP000596742"/>
    </source>
</evidence>
<dbReference type="OrthoDB" id="6343173at2759"/>